<evidence type="ECO:0000313" key="2">
    <source>
        <dbReference type="Proteomes" id="UP000821853"/>
    </source>
</evidence>
<dbReference type="VEuPathDB" id="VectorBase:HLOH_041419"/>
<dbReference type="Proteomes" id="UP000821853">
    <property type="component" value="Chromosome 3"/>
</dbReference>
<name>A0A9J6G7E0_HAELO</name>
<protein>
    <submittedName>
        <fullName evidence="1">Uncharacterized protein</fullName>
    </submittedName>
</protein>
<organism evidence="1 2">
    <name type="scientific">Haemaphysalis longicornis</name>
    <name type="common">Bush tick</name>
    <dbReference type="NCBI Taxonomy" id="44386"/>
    <lineage>
        <taxon>Eukaryota</taxon>
        <taxon>Metazoa</taxon>
        <taxon>Ecdysozoa</taxon>
        <taxon>Arthropoda</taxon>
        <taxon>Chelicerata</taxon>
        <taxon>Arachnida</taxon>
        <taxon>Acari</taxon>
        <taxon>Parasitiformes</taxon>
        <taxon>Ixodida</taxon>
        <taxon>Ixodoidea</taxon>
        <taxon>Ixodidae</taxon>
        <taxon>Haemaphysalinae</taxon>
        <taxon>Haemaphysalis</taxon>
    </lineage>
</organism>
<dbReference type="AlphaFoldDB" id="A0A9J6G7E0"/>
<evidence type="ECO:0000313" key="1">
    <source>
        <dbReference type="EMBL" id="KAH9370823.1"/>
    </source>
</evidence>
<keyword evidence="2" id="KW-1185">Reference proteome</keyword>
<accession>A0A9J6G7E0</accession>
<dbReference type="EMBL" id="JABSTR010000005">
    <property type="protein sequence ID" value="KAH9370823.1"/>
    <property type="molecule type" value="Genomic_DNA"/>
</dbReference>
<reference evidence="1 2" key="1">
    <citation type="journal article" date="2020" name="Cell">
        <title>Large-Scale Comparative Analyses of Tick Genomes Elucidate Their Genetic Diversity and Vector Capacities.</title>
        <authorList>
            <consortium name="Tick Genome and Microbiome Consortium (TIGMIC)"/>
            <person name="Jia N."/>
            <person name="Wang J."/>
            <person name="Shi W."/>
            <person name="Du L."/>
            <person name="Sun Y."/>
            <person name="Zhan W."/>
            <person name="Jiang J.F."/>
            <person name="Wang Q."/>
            <person name="Zhang B."/>
            <person name="Ji P."/>
            <person name="Bell-Sakyi L."/>
            <person name="Cui X.M."/>
            <person name="Yuan T.T."/>
            <person name="Jiang B.G."/>
            <person name="Yang W.F."/>
            <person name="Lam T.T."/>
            <person name="Chang Q.C."/>
            <person name="Ding S.J."/>
            <person name="Wang X.J."/>
            <person name="Zhu J.G."/>
            <person name="Ruan X.D."/>
            <person name="Zhao L."/>
            <person name="Wei J.T."/>
            <person name="Ye R.Z."/>
            <person name="Que T.C."/>
            <person name="Du C.H."/>
            <person name="Zhou Y.H."/>
            <person name="Cheng J.X."/>
            <person name="Dai P.F."/>
            <person name="Guo W.B."/>
            <person name="Han X.H."/>
            <person name="Huang E.J."/>
            <person name="Li L.F."/>
            <person name="Wei W."/>
            <person name="Gao Y.C."/>
            <person name="Liu J.Z."/>
            <person name="Shao H.Z."/>
            <person name="Wang X."/>
            <person name="Wang C.C."/>
            <person name="Yang T.C."/>
            <person name="Huo Q.B."/>
            <person name="Li W."/>
            <person name="Chen H.Y."/>
            <person name="Chen S.E."/>
            <person name="Zhou L.G."/>
            <person name="Ni X.B."/>
            <person name="Tian J.H."/>
            <person name="Sheng Y."/>
            <person name="Liu T."/>
            <person name="Pan Y.S."/>
            <person name="Xia L.Y."/>
            <person name="Li J."/>
            <person name="Zhao F."/>
            <person name="Cao W.C."/>
        </authorList>
    </citation>
    <scope>NUCLEOTIDE SEQUENCE [LARGE SCALE GENOMIC DNA]</scope>
    <source>
        <strain evidence="1">HaeL-2018</strain>
    </source>
</reference>
<comment type="caution">
    <text evidence="1">The sequence shown here is derived from an EMBL/GenBank/DDBJ whole genome shotgun (WGS) entry which is preliminary data.</text>
</comment>
<proteinExistence type="predicted"/>
<dbReference type="OrthoDB" id="3039988at2759"/>
<sequence>MDFDELSGRTIAQPGPWKEMLSARRRTPPQAHAQTSVTYTVLPYVKHFPGTVKGVIHGLDPGTTTEQLPYIIASSGPRIVQARMLGKSTSAVVTFEGPHVPFYIRAHGKAYSVPPVPSINSGAALYEGTSVTDATFVPRRRNYMCPLS</sequence>
<gene>
    <name evidence="1" type="ORF">HPB48_007894</name>
</gene>